<dbReference type="VEuPathDB" id="FungiDB:CTRG_03744"/>
<dbReference type="EMBL" id="GG692399">
    <property type="protein sequence ID" value="EER32073.1"/>
    <property type="molecule type" value="Genomic_DNA"/>
</dbReference>
<dbReference type="Proteomes" id="UP000002037">
    <property type="component" value="Unassembled WGS sequence"/>
</dbReference>
<proteinExistence type="predicted"/>
<dbReference type="AlphaFoldDB" id="C5MDJ2"/>
<reference evidence="1 2" key="1">
    <citation type="journal article" date="2009" name="Nature">
        <title>Evolution of pathogenicity and sexual reproduction in eight Candida genomes.</title>
        <authorList>
            <person name="Butler G."/>
            <person name="Rasmussen M.D."/>
            <person name="Lin M.F."/>
            <person name="Santos M.A."/>
            <person name="Sakthikumar S."/>
            <person name="Munro C.A."/>
            <person name="Rheinbay E."/>
            <person name="Grabherr M."/>
            <person name="Forche A."/>
            <person name="Reedy J.L."/>
            <person name="Agrafioti I."/>
            <person name="Arnaud M.B."/>
            <person name="Bates S."/>
            <person name="Brown A.J."/>
            <person name="Brunke S."/>
            <person name="Costanzo M.C."/>
            <person name="Fitzpatrick D.A."/>
            <person name="de Groot P.W."/>
            <person name="Harris D."/>
            <person name="Hoyer L.L."/>
            <person name="Hube B."/>
            <person name="Klis F.M."/>
            <person name="Kodira C."/>
            <person name="Lennard N."/>
            <person name="Logue M.E."/>
            <person name="Martin R."/>
            <person name="Neiman A.M."/>
            <person name="Nikolaou E."/>
            <person name="Quail M.A."/>
            <person name="Quinn J."/>
            <person name="Santos M.C."/>
            <person name="Schmitzberger F.F."/>
            <person name="Sherlock G."/>
            <person name="Shah P."/>
            <person name="Silverstein K.A."/>
            <person name="Skrzypek M.S."/>
            <person name="Soll D."/>
            <person name="Staggs R."/>
            <person name="Stansfield I."/>
            <person name="Stumpf M.P."/>
            <person name="Sudbery P.E."/>
            <person name="Srikantha T."/>
            <person name="Zeng Q."/>
            <person name="Berman J."/>
            <person name="Berriman M."/>
            <person name="Heitman J."/>
            <person name="Gow N.A."/>
            <person name="Lorenz M.C."/>
            <person name="Birren B.W."/>
            <person name="Kellis M."/>
            <person name="Cuomo C.A."/>
        </authorList>
    </citation>
    <scope>NUCLEOTIDE SEQUENCE [LARGE SCALE GENOMIC DNA]</scope>
    <source>
        <strain evidence="2">ATCC MYA-3404 / T1</strain>
    </source>
</reference>
<protein>
    <recommendedName>
        <fullName evidence="3">Protein ATC1/LIC4</fullName>
    </recommendedName>
</protein>
<dbReference type="KEGG" id="ctp:CTRG_03744"/>
<gene>
    <name evidence="1" type="ORF">CTRG_03744</name>
</gene>
<sequence>MLLKQEPIEYNDFNFNTDDDFNFDIEEEINKIMAMTPMSASSVSACSPVETTTSNSTPIEPETKINLDTVSHVKNLMIDNSRTMGLYSTLKTTYLKLCKEFNYLLQKFNDNEKIKMELIQENEELKKLVADLLKERETENTVLKKKRRHEC</sequence>
<keyword evidence="2" id="KW-1185">Reference proteome</keyword>
<organism evidence="1 2">
    <name type="scientific">Candida tropicalis (strain ATCC MYA-3404 / T1)</name>
    <name type="common">Yeast</name>
    <dbReference type="NCBI Taxonomy" id="294747"/>
    <lineage>
        <taxon>Eukaryota</taxon>
        <taxon>Fungi</taxon>
        <taxon>Dikarya</taxon>
        <taxon>Ascomycota</taxon>
        <taxon>Saccharomycotina</taxon>
        <taxon>Pichiomycetes</taxon>
        <taxon>Debaryomycetaceae</taxon>
        <taxon>Candida/Lodderomyces clade</taxon>
        <taxon>Candida</taxon>
    </lineage>
</organism>
<dbReference type="GeneID" id="8297876"/>
<name>C5MDJ2_CANTT</name>
<evidence type="ECO:0000313" key="2">
    <source>
        <dbReference type="Proteomes" id="UP000002037"/>
    </source>
</evidence>
<dbReference type="eggNOG" id="ENOG502T57P">
    <property type="taxonomic scope" value="Eukaryota"/>
</dbReference>
<dbReference type="RefSeq" id="XP_002549447.1">
    <property type="nucleotide sequence ID" value="XM_002549401.1"/>
</dbReference>
<dbReference type="STRING" id="294747.C5MDJ2"/>
<evidence type="ECO:0000313" key="1">
    <source>
        <dbReference type="EMBL" id="EER32073.1"/>
    </source>
</evidence>
<dbReference type="OrthoDB" id="4088185at2759"/>
<accession>C5MDJ2</accession>
<dbReference type="HOGENOM" id="CLU_138100_0_0_1"/>
<evidence type="ECO:0008006" key="3">
    <source>
        <dbReference type="Google" id="ProtNLM"/>
    </source>
</evidence>